<dbReference type="Proteomes" id="UP001066276">
    <property type="component" value="Chromosome 2_2"/>
</dbReference>
<proteinExistence type="predicted"/>
<evidence type="ECO:0000313" key="2">
    <source>
        <dbReference type="Proteomes" id="UP001066276"/>
    </source>
</evidence>
<comment type="caution">
    <text evidence="1">The sequence shown here is derived from an EMBL/GenBank/DDBJ whole genome shotgun (WGS) entry which is preliminary data.</text>
</comment>
<dbReference type="AlphaFoldDB" id="A0AAV7UWS5"/>
<evidence type="ECO:0000313" key="1">
    <source>
        <dbReference type="EMBL" id="KAJ1192839.1"/>
    </source>
</evidence>
<accession>A0AAV7UWS5</accession>
<keyword evidence="2" id="KW-1185">Reference proteome</keyword>
<dbReference type="EMBL" id="JANPWB010000004">
    <property type="protein sequence ID" value="KAJ1192839.1"/>
    <property type="molecule type" value="Genomic_DNA"/>
</dbReference>
<reference evidence="1" key="1">
    <citation type="journal article" date="2022" name="bioRxiv">
        <title>Sequencing and chromosome-scale assembly of the giantPleurodeles waltlgenome.</title>
        <authorList>
            <person name="Brown T."/>
            <person name="Elewa A."/>
            <person name="Iarovenko S."/>
            <person name="Subramanian E."/>
            <person name="Araus A.J."/>
            <person name="Petzold A."/>
            <person name="Susuki M."/>
            <person name="Suzuki K.-i.T."/>
            <person name="Hayashi T."/>
            <person name="Toyoda A."/>
            <person name="Oliveira C."/>
            <person name="Osipova E."/>
            <person name="Leigh N.D."/>
            <person name="Simon A."/>
            <person name="Yun M.H."/>
        </authorList>
    </citation>
    <scope>NUCLEOTIDE SEQUENCE</scope>
    <source>
        <strain evidence="1">20211129_DDA</strain>
        <tissue evidence="1">Liver</tissue>
    </source>
</reference>
<organism evidence="1 2">
    <name type="scientific">Pleurodeles waltl</name>
    <name type="common">Iberian ribbed newt</name>
    <dbReference type="NCBI Taxonomy" id="8319"/>
    <lineage>
        <taxon>Eukaryota</taxon>
        <taxon>Metazoa</taxon>
        <taxon>Chordata</taxon>
        <taxon>Craniata</taxon>
        <taxon>Vertebrata</taxon>
        <taxon>Euteleostomi</taxon>
        <taxon>Amphibia</taxon>
        <taxon>Batrachia</taxon>
        <taxon>Caudata</taxon>
        <taxon>Salamandroidea</taxon>
        <taxon>Salamandridae</taxon>
        <taxon>Pleurodelinae</taxon>
        <taxon>Pleurodeles</taxon>
    </lineage>
</organism>
<gene>
    <name evidence="1" type="ORF">NDU88_002145</name>
</gene>
<name>A0AAV7UWS5_PLEWA</name>
<sequence>MCDKSGELLNWVVTHGPVARVVPAIRDGEENTHLVLDVIAQAFPAYYQELYTKDLLPSLEEKDCLV</sequence>
<protein>
    <submittedName>
        <fullName evidence="1">Uncharacterized protein</fullName>
    </submittedName>
</protein>